<protein>
    <recommendedName>
        <fullName evidence="5">Pseudouridine synthase</fullName>
        <ecNumber evidence="5">5.4.99.-</ecNumber>
    </recommendedName>
</protein>
<evidence type="ECO:0000256" key="5">
    <source>
        <dbReference type="RuleBase" id="RU362028"/>
    </source>
</evidence>
<dbReference type="NCBIfam" id="TIGR00005">
    <property type="entry name" value="rluA_subfam"/>
    <property type="match status" value="1"/>
</dbReference>
<dbReference type="InterPro" id="IPR050188">
    <property type="entry name" value="RluA_PseudoU_synthase"/>
</dbReference>
<keyword evidence="8" id="KW-1185">Reference proteome</keyword>
<evidence type="ECO:0000259" key="6">
    <source>
        <dbReference type="SMART" id="SM00363"/>
    </source>
</evidence>
<evidence type="ECO:0000256" key="2">
    <source>
        <dbReference type="ARBA" id="ARBA00010876"/>
    </source>
</evidence>
<dbReference type="Gene3D" id="3.10.290.10">
    <property type="entry name" value="RNA-binding S4 domain"/>
    <property type="match status" value="1"/>
</dbReference>
<comment type="catalytic activity">
    <reaction evidence="1 5">
        <text>a uridine in RNA = a pseudouridine in RNA</text>
        <dbReference type="Rhea" id="RHEA:48348"/>
        <dbReference type="Rhea" id="RHEA-COMP:12068"/>
        <dbReference type="Rhea" id="RHEA-COMP:12069"/>
        <dbReference type="ChEBI" id="CHEBI:65314"/>
        <dbReference type="ChEBI" id="CHEBI:65315"/>
    </reaction>
</comment>
<dbReference type="SMART" id="SM00363">
    <property type="entry name" value="S4"/>
    <property type="match status" value="1"/>
</dbReference>
<evidence type="ECO:0000313" key="7">
    <source>
        <dbReference type="EMBL" id="MCB7386113.1"/>
    </source>
</evidence>
<reference evidence="7 8" key="1">
    <citation type="submission" date="2021-10" db="EMBL/GenBank/DDBJ databases">
        <title>Collection of gut derived symbiotic bacterial strains cultured from healthy donors.</title>
        <authorList>
            <person name="Lin H."/>
            <person name="Littmann E."/>
            <person name="Kohout C."/>
            <person name="Pamer E.G."/>
        </authorList>
    </citation>
    <scope>NUCLEOTIDE SEQUENCE [LARGE SCALE GENOMIC DNA]</scope>
    <source>
        <strain evidence="7 8">DFI.1.165</strain>
    </source>
</reference>
<dbReference type="EMBL" id="JAJCIS010000001">
    <property type="protein sequence ID" value="MCB7386113.1"/>
    <property type="molecule type" value="Genomic_DNA"/>
</dbReference>
<feature type="domain" description="RNA-binding S4" evidence="6">
    <location>
        <begin position="13"/>
        <end position="73"/>
    </location>
</feature>
<dbReference type="InterPro" id="IPR002942">
    <property type="entry name" value="S4_RNA-bd"/>
</dbReference>
<organism evidence="7 8">
    <name type="scientific">Bariatricus massiliensis</name>
    <dbReference type="NCBI Taxonomy" id="1745713"/>
    <lineage>
        <taxon>Bacteria</taxon>
        <taxon>Bacillati</taxon>
        <taxon>Bacillota</taxon>
        <taxon>Clostridia</taxon>
        <taxon>Lachnospirales</taxon>
        <taxon>Lachnospiraceae</taxon>
        <taxon>Bariatricus</taxon>
    </lineage>
</organism>
<evidence type="ECO:0000256" key="4">
    <source>
        <dbReference type="PROSITE-ProRule" id="PRU00182"/>
    </source>
</evidence>
<dbReference type="SUPFAM" id="SSF55174">
    <property type="entry name" value="Alpha-L RNA-binding motif"/>
    <property type="match status" value="1"/>
</dbReference>
<sequence length="340" mass="38540">MQKIIVTQNEAGQRLDKLLAKHLKLAPKSFFYKMLRKKNIKLNGRKAEGSEKLNIGDEIVLYLSDDTIEKFSDRGGKLDWKRASSAKADLDIVYEDEHILLLNKPAGMLSQKAKPQDLSLNEYMTAYLLQSGALTEEELTHFHPSICNRLDRNTSGLVAAGKTLPALQELSEMFRERTMGKYYLTVVKGRVDAEQYIKGYLWKDTATNKVTVWETEPKDDKGEAQPIETGYRPLAVGDGCTLLEVHLITGRTHQIRAHLASVGHPVAGDKKYGNSRFNEEYRKKYGIQEQVLHAWRIEFPECGNALKGLSKRTAFAPIPEKFHRICEGEHLAWEHGTAED</sequence>
<dbReference type="Proteomes" id="UP001299546">
    <property type="component" value="Unassembled WGS sequence"/>
</dbReference>
<name>A0ABS8DCH0_9FIRM</name>
<accession>A0ABS8DCH0</accession>
<dbReference type="PROSITE" id="PS50889">
    <property type="entry name" value="S4"/>
    <property type="match status" value="1"/>
</dbReference>
<dbReference type="InterPro" id="IPR006225">
    <property type="entry name" value="PsdUridine_synth_RluC/D"/>
</dbReference>
<dbReference type="PANTHER" id="PTHR21600:SF83">
    <property type="entry name" value="PSEUDOURIDYLATE SYNTHASE RPUSD4, MITOCHONDRIAL"/>
    <property type="match status" value="1"/>
</dbReference>
<dbReference type="InterPro" id="IPR006145">
    <property type="entry name" value="PsdUridine_synth_RsuA/RluA"/>
</dbReference>
<proteinExistence type="inferred from homology"/>
<gene>
    <name evidence="7" type="ORF">LIZ65_02330</name>
</gene>
<dbReference type="Gene3D" id="3.30.2350.10">
    <property type="entry name" value="Pseudouridine synthase"/>
    <property type="match status" value="1"/>
</dbReference>
<comment type="similarity">
    <text evidence="2 5">Belongs to the pseudouridine synthase RluA family.</text>
</comment>
<comment type="function">
    <text evidence="5">Responsible for synthesis of pseudouridine from uracil.</text>
</comment>
<evidence type="ECO:0000313" key="8">
    <source>
        <dbReference type="Proteomes" id="UP001299546"/>
    </source>
</evidence>
<keyword evidence="4" id="KW-0694">RNA-binding</keyword>
<dbReference type="InterPro" id="IPR020103">
    <property type="entry name" value="PsdUridine_synth_cat_dom_sf"/>
</dbReference>
<comment type="caution">
    <text evidence="7">The sequence shown here is derived from an EMBL/GenBank/DDBJ whole genome shotgun (WGS) entry which is preliminary data.</text>
</comment>
<dbReference type="PANTHER" id="PTHR21600">
    <property type="entry name" value="MITOCHONDRIAL RNA PSEUDOURIDINE SYNTHASE"/>
    <property type="match status" value="1"/>
</dbReference>
<evidence type="ECO:0000256" key="1">
    <source>
        <dbReference type="ARBA" id="ARBA00000073"/>
    </source>
</evidence>
<dbReference type="EC" id="5.4.99.-" evidence="5"/>
<keyword evidence="3 5" id="KW-0413">Isomerase</keyword>
<dbReference type="RefSeq" id="WP_066732293.1">
    <property type="nucleotide sequence ID" value="NZ_JAJCIQ010000001.1"/>
</dbReference>
<dbReference type="SUPFAM" id="SSF55120">
    <property type="entry name" value="Pseudouridine synthase"/>
    <property type="match status" value="1"/>
</dbReference>
<dbReference type="CDD" id="cd00165">
    <property type="entry name" value="S4"/>
    <property type="match status" value="1"/>
</dbReference>
<dbReference type="InterPro" id="IPR036986">
    <property type="entry name" value="S4_RNA-bd_sf"/>
</dbReference>
<evidence type="ECO:0000256" key="3">
    <source>
        <dbReference type="ARBA" id="ARBA00023235"/>
    </source>
</evidence>
<dbReference type="Pfam" id="PF00849">
    <property type="entry name" value="PseudoU_synth_2"/>
    <property type="match status" value="1"/>
</dbReference>
<dbReference type="Pfam" id="PF01479">
    <property type="entry name" value="S4"/>
    <property type="match status" value="1"/>
</dbReference>
<dbReference type="CDD" id="cd02869">
    <property type="entry name" value="PseudoU_synth_RluA_like"/>
    <property type="match status" value="1"/>
</dbReference>